<evidence type="ECO:0000256" key="1">
    <source>
        <dbReference type="ARBA" id="ARBA00004141"/>
    </source>
</evidence>
<feature type="transmembrane region" description="Helical" evidence="7">
    <location>
        <begin position="96"/>
        <end position="121"/>
    </location>
</feature>
<comment type="similarity">
    <text evidence="2">Belongs to the peptidase S54 family.</text>
</comment>
<feature type="transmembrane region" description="Helical" evidence="7">
    <location>
        <begin position="128"/>
        <end position="150"/>
    </location>
</feature>
<feature type="domain" description="Peptidase S54 rhomboid" evidence="8">
    <location>
        <begin position="62"/>
        <end position="213"/>
    </location>
</feature>
<dbReference type="GO" id="GO:0006508">
    <property type="term" value="P:proteolysis"/>
    <property type="evidence" value="ECO:0007669"/>
    <property type="project" value="UniProtKB-KW"/>
</dbReference>
<dbReference type="PANTHER" id="PTHR43731:SF14">
    <property type="entry name" value="PRESENILIN-ASSOCIATED RHOMBOID-LIKE PROTEIN, MITOCHONDRIAL"/>
    <property type="match status" value="1"/>
</dbReference>
<evidence type="ECO:0000256" key="3">
    <source>
        <dbReference type="ARBA" id="ARBA00022692"/>
    </source>
</evidence>
<dbReference type="MEROPS" id="S54.025"/>
<gene>
    <name evidence="9" type="primary">glpG</name>
    <name evidence="9" type="ordered locus">SRM_00600</name>
</gene>
<dbReference type="InterPro" id="IPR050925">
    <property type="entry name" value="Rhomboid_protease_S54"/>
</dbReference>
<dbReference type="EMBL" id="FP565814">
    <property type="protein sequence ID" value="CBH23521.1"/>
    <property type="molecule type" value="Genomic_DNA"/>
</dbReference>
<keyword evidence="6 7" id="KW-0472">Membrane</keyword>
<evidence type="ECO:0000256" key="4">
    <source>
        <dbReference type="ARBA" id="ARBA00022801"/>
    </source>
</evidence>
<dbReference type="InterPro" id="IPR022764">
    <property type="entry name" value="Peptidase_S54_rhomboid_dom"/>
</dbReference>
<dbReference type="InterPro" id="IPR035952">
    <property type="entry name" value="Rhomboid-like_sf"/>
</dbReference>
<comment type="subcellular location">
    <subcellularLocation>
        <location evidence="1">Membrane</location>
        <topology evidence="1">Multi-pass membrane protein</topology>
    </subcellularLocation>
</comment>
<reference evidence="9 10" key="1">
    <citation type="journal article" date="2010" name="ISME J.">
        <title>Fine-scale evolution: genomic, phenotypic and ecological differentiation in two coexisting Salinibacter ruber strains.</title>
        <authorList>
            <person name="Pena A."/>
            <person name="Teeling H."/>
            <person name="Huerta-Cepas J."/>
            <person name="Santos F."/>
            <person name="Yarza P."/>
            <person name="Brito-Echeverria J."/>
            <person name="Lucio M."/>
            <person name="Schmitt-Kopplin P."/>
            <person name="Meseguer I."/>
            <person name="Schenowitz C."/>
            <person name="Dossat C."/>
            <person name="Barbe V."/>
            <person name="Dopazo J."/>
            <person name="Rossello-Mora R."/>
            <person name="Schuler M."/>
            <person name="Glockner F.O."/>
            <person name="Amann R."/>
            <person name="Gabaldon T."/>
            <person name="Anton J."/>
        </authorList>
    </citation>
    <scope>NUCLEOTIDE SEQUENCE [LARGE SCALE GENOMIC DNA]</scope>
    <source>
        <strain evidence="9 10">M8</strain>
    </source>
</reference>
<evidence type="ECO:0000256" key="2">
    <source>
        <dbReference type="ARBA" id="ARBA00009045"/>
    </source>
</evidence>
<evidence type="ECO:0000259" key="8">
    <source>
        <dbReference type="Pfam" id="PF01694"/>
    </source>
</evidence>
<keyword evidence="4 9" id="KW-0378">Hydrolase</keyword>
<evidence type="ECO:0000256" key="6">
    <source>
        <dbReference type="ARBA" id="ARBA00023136"/>
    </source>
</evidence>
<name>D5H666_SALRM</name>
<keyword evidence="9" id="KW-0645">Protease</keyword>
<dbReference type="KEGG" id="srm:SRM_00600"/>
<keyword evidence="5 7" id="KW-1133">Transmembrane helix</keyword>
<dbReference type="GO" id="GO:0004252">
    <property type="term" value="F:serine-type endopeptidase activity"/>
    <property type="evidence" value="ECO:0007669"/>
    <property type="project" value="InterPro"/>
</dbReference>
<dbReference type="HOGENOM" id="CLU_055068_9_1_10"/>
<evidence type="ECO:0000313" key="10">
    <source>
        <dbReference type="Proteomes" id="UP000000933"/>
    </source>
</evidence>
<evidence type="ECO:0000256" key="5">
    <source>
        <dbReference type="ARBA" id="ARBA00022989"/>
    </source>
</evidence>
<dbReference type="Pfam" id="PF01694">
    <property type="entry name" value="Rhomboid"/>
    <property type="match status" value="1"/>
</dbReference>
<feature type="transmembrane region" description="Helical" evidence="7">
    <location>
        <begin position="64"/>
        <end position="90"/>
    </location>
</feature>
<dbReference type="AlphaFoldDB" id="D5H666"/>
<dbReference type="Proteomes" id="UP000000933">
    <property type="component" value="Chromosome"/>
</dbReference>
<evidence type="ECO:0000313" key="9">
    <source>
        <dbReference type="EMBL" id="CBH23521.1"/>
    </source>
</evidence>
<feature type="transmembrane region" description="Helical" evidence="7">
    <location>
        <begin position="156"/>
        <end position="177"/>
    </location>
</feature>
<protein>
    <submittedName>
        <fullName evidence="9">Rhomboid protease glpG</fullName>
        <ecNumber evidence="9">3.4.21.105</ecNumber>
    </submittedName>
</protein>
<dbReference type="EC" id="3.4.21.105" evidence="9"/>
<dbReference type="Gene3D" id="1.20.1540.10">
    <property type="entry name" value="Rhomboid-like"/>
    <property type="match status" value="1"/>
</dbReference>
<reference evidence="10" key="2">
    <citation type="submission" date="2010-04" db="EMBL/GenBank/DDBJ databases">
        <title>Genome sequence of Salinibacter ruber M8.</title>
        <authorList>
            <consortium name="Genoscope"/>
        </authorList>
    </citation>
    <scope>NUCLEOTIDE SEQUENCE [LARGE SCALE GENOMIC DNA]</scope>
    <source>
        <strain evidence="10">M8</strain>
    </source>
</reference>
<feature type="transmembrane region" description="Helical" evidence="7">
    <location>
        <begin position="20"/>
        <end position="43"/>
    </location>
</feature>
<dbReference type="PANTHER" id="PTHR43731">
    <property type="entry name" value="RHOMBOID PROTEASE"/>
    <property type="match status" value="1"/>
</dbReference>
<dbReference type="SUPFAM" id="SSF144091">
    <property type="entry name" value="Rhomboid-like"/>
    <property type="match status" value="1"/>
</dbReference>
<dbReference type="PATRIC" id="fig|761659.10.peg.678"/>
<keyword evidence="3 7" id="KW-0812">Transmembrane</keyword>
<accession>D5H666</accession>
<evidence type="ECO:0000256" key="7">
    <source>
        <dbReference type="SAM" id="Phobius"/>
    </source>
</evidence>
<sequence length="230" mass="25009">MSSSSAFLVSHVPLVPRMERLLQAPITLALLLSNLGVSLYAFTDPSLLRELSFRPHRIRTHREFYRFLTAGFVHASGTHLAFNMITFYFFGPLLEGILGIGAFLLLYFGSELAAHALTFAAHRDDPNYSAVGASGAISGVVFAFCVFFPLRNLYLFFALPIPAVLFAFGYVFGSIYAMGGDSRGGARGSVGDWIAHEAHVGGALAGVVLTILLEPRSVQVFLESFRQLLG</sequence>
<proteinExistence type="inferred from homology"/>
<organism evidence="9 10">
    <name type="scientific">Salinibacter ruber (strain M8)</name>
    <dbReference type="NCBI Taxonomy" id="761659"/>
    <lineage>
        <taxon>Bacteria</taxon>
        <taxon>Pseudomonadati</taxon>
        <taxon>Rhodothermota</taxon>
        <taxon>Rhodothermia</taxon>
        <taxon>Rhodothermales</taxon>
        <taxon>Salinibacteraceae</taxon>
        <taxon>Salinibacter</taxon>
    </lineage>
</organism>
<dbReference type="GO" id="GO:0016020">
    <property type="term" value="C:membrane"/>
    <property type="evidence" value="ECO:0007669"/>
    <property type="project" value="UniProtKB-SubCell"/>
</dbReference>